<evidence type="ECO:0000313" key="12">
    <source>
        <dbReference type="EMBL" id="MBY0756672.1"/>
    </source>
</evidence>
<keyword evidence="10" id="KW-0472">Membrane</keyword>
<dbReference type="PANTHER" id="PTHR45528:SF8">
    <property type="entry name" value="HISTIDINE KINASE"/>
    <property type="match status" value="1"/>
</dbReference>
<organism evidence="12 13">
    <name type="scientific">Clostridium sardiniense</name>
    <name type="common">Clostridium absonum</name>
    <dbReference type="NCBI Taxonomy" id="29369"/>
    <lineage>
        <taxon>Bacteria</taxon>
        <taxon>Bacillati</taxon>
        <taxon>Bacillota</taxon>
        <taxon>Clostridia</taxon>
        <taxon>Eubacteriales</taxon>
        <taxon>Clostridiaceae</taxon>
        <taxon>Clostridium</taxon>
    </lineage>
</organism>
<evidence type="ECO:0000256" key="3">
    <source>
        <dbReference type="ARBA" id="ARBA00012438"/>
    </source>
</evidence>
<dbReference type="InterPro" id="IPR050398">
    <property type="entry name" value="HssS/ArlS-like"/>
</dbReference>
<comment type="subcellular location">
    <subcellularLocation>
        <location evidence="2">Membrane</location>
        <topology evidence="2">Multi-pass membrane protein</topology>
    </subcellularLocation>
</comment>
<dbReference type="Pfam" id="PF02518">
    <property type="entry name" value="HATPase_c"/>
    <property type="match status" value="1"/>
</dbReference>
<dbReference type="Gene3D" id="1.10.287.130">
    <property type="match status" value="1"/>
</dbReference>
<evidence type="ECO:0000256" key="5">
    <source>
        <dbReference type="ARBA" id="ARBA00022679"/>
    </source>
</evidence>
<evidence type="ECO:0000256" key="4">
    <source>
        <dbReference type="ARBA" id="ARBA00022553"/>
    </source>
</evidence>
<dbReference type="PRINTS" id="PR01780">
    <property type="entry name" value="LANTIREGPROT"/>
</dbReference>
<proteinExistence type="predicted"/>
<dbReference type="InterPro" id="IPR003594">
    <property type="entry name" value="HATPase_dom"/>
</dbReference>
<dbReference type="CDD" id="cd00075">
    <property type="entry name" value="HATPase"/>
    <property type="match status" value="1"/>
</dbReference>
<dbReference type="SMART" id="SM00388">
    <property type="entry name" value="HisKA"/>
    <property type="match status" value="1"/>
</dbReference>
<accession>A0ABS7L185</accession>
<gene>
    <name evidence="12" type="ORF">K5V21_14580</name>
</gene>
<dbReference type="EMBL" id="JAIKTU010000012">
    <property type="protein sequence ID" value="MBY0756672.1"/>
    <property type="molecule type" value="Genomic_DNA"/>
</dbReference>
<dbReference type="InterPro" id="IPR036097">
    <property type="entry name" value="HisK_dim/P_sf"/>
</dbReference>
<keyword evidence="6" id="KW-0812">Transmembrane</keyword>
<dbReference type="EC" id="2.7.13.3" evidence="3"/>
<name>A0ABS7L185_CLOSR</name>
<evidence type="ECO:0000256" key="8">
    <source>
        <dbReference type="ARBA" id="ARBA00022989"/>
    </source>
</evidence>
<dbReference type="Proteomes" id="UP001299068">
    <property type="component" value="Unassembled WGS sequence"/>
</dbReference>
<evidence type="ECO:0000256" key="7">
    <source>
        <dbReference type="ARBA" id="ARBA00022777"/>
    </source>
</evidence>
<dbReference type="SUPFAM" id="SSF47384">
    <property type="entry name" value="Homodimeric domain of signal transducing histidine kinase"/>
    <property type="match status" value="1"/>
</dbReference>
<evidence type="ECO:0000313" key="13">
    <source>
        <dbReference type="Proteomes" id="UP001299068"/>
    </source>
</evidence>
<evidence type="ECO:0000256" key="10">
    <source>
        <dbReference type="ARBA" id="ARBA00023136"/>
    </source>
</evidence>
<evidence type="ECO:0000256" key="2">
    <source>
        <dbReference type="ARBA" id="ARBA00004141"/>
    </source>
</evidence>
<dbReference type="SUPFAM" id="SSF55874">
    <property type="entry name" value="ATPase domain of HSP90 chaperone/DNA topoisomerase II/histidine kinase"/>
    <property type="match status" value="1"/>
</dbReference>
<evidence type="ECO:0000259" key="11">
    <source>
        <dbReference type="PROSITE" id="PS50109"/>
    </source>
</evidence>
<reference evidence="12 13" key="1">
    <citation type="journal article" date="2021" name="Cell Host Microbe">
        <title>in vivo commensal control of Clostridioides difficile virulence.</title>
        <authorList>
            <person name="Girinathan B.P."/>
            <person name="Dibenedetto N."/>
            <person name="Worley J.N."/>
            <person name="Peltier J."/>
            <person name="Arrieta-Ortiz M.L."/>
            <person name="Rupa Christinal Immanuel S."/>
            <person name="Lavin R."/>
            <person name="Delaney M.L."/>
            <person name="Cummins C."/>
            <person name="Hoffmann M."/>
            <person name="Luo Y."/>
            <person name="Gonzalez-Escalona N."/>
            <person name="Allard M."/>
            <person name="Onderdonk A.B."/>
            <person name="Gerber G.K."/>
            <person name="Sonenshein A.L."/>
            <person name="Baliga N."/>
            <person name="Dupuy B."/>
            <person name="Bry L."/>
        </authorList>
    </citation>
    <scope>NUCLEOTIDE SEQUENCE [LARGE SCALE GENOMIC DNA]</scope>
    <source>
        <strain evidence="12 13">DSM 599</strain>
    </source>
</reference>
<dbReference type="Gene3D" id="3.30.565.10">
    <property type="entry name" value="Histidine kinase-like ATPase, C-terminal domain"/>
    <property type="match status" value="1"/>
</dbReference>
<comment type="catalytic activity">
    <reaction evidence="1">
        <text>ATP + protein L-histidine = ADP + protein N-phospho-L-histidine.</text>
        <dbReference type="EC" id="2.7.13.3"/>
    </reaction>
</comment>
<dbReference type="InterPro" id="IPR003661">
    <property type="entry name" value="HisK_dim/P_dom"/>
</dbReference>
<dbReference type="CDD" id="cd00082">
    <property type="entry name" value="HisKA"/>
    <property type="match status" value="1"/>
</dbReference>
<dbReference type="InterPro" id="IPR036890">
    <property type="entry name" value="HATPase_C_sf"/>
</dbReference>
<keyword evidence="9" id="KW-0902">Two-component regulatory system</keyword>
<dbReference type="GO" id="GO:0016301">
    <property type="term" value="F:kinase activity"/>
    <property type="evidence" value="ECO:0007669"/>
    <property type="project" value="UniProtKB-KW"/>
</dbReference>
<keyword evidence="5" id="KW-0808">Transferase</keyword>
<keyword evidence="7 12" id="KW-0418">Kinase</keyword>
<dbReference type="Pfam" id="PF00512">
    <property type="entry name" value="HisKA"/>
    <property type="match status" value="1"/>
</dbReference>
<keyword evidence="13" id="KW-1185">Reference proteome</keyword>
<sequence>MKDLIIVILVILLCIIFALYRLKISNIKSVTEKLKDLNNMESNTRLKIPAPDKYIEELVLQINKTIDYRIKTDEKHRELDLELRQAIANMSHDLRTPLTSIMGYIQLLQDFNISDEDKSEYLGIVEKRAEVLKELISSFYDLSRLQANEYTLDMEKVNISNILCELIAAFYDEISKKGLEPVVEIEENIPLIYGDKKAINRIFTNMIQNILKHSKGQVKIYLKKYDDYIITEFSNKAPDLDADDAKRIFERFFTGDRMRTGQNTGLGLAITKILVERQGHEITSEKIDDLLSIKIKWKF</sequence>
<dbReference type="PANTHER" id="PTHR45528">
    <property type="entry name" value="SENSOR HISTIDINE KINASE CPXA"/>
    <property type="match status" value="1"/>
</dbReference>
<dbReference type="InterPro" id="IPR005467">
    <property type="entry name" value="His_kinase_dom"/>
</dbReference>
<keyword evidence="4" id="KW-0597">Phosphoprotein</keyword>
<evidence type="ECO:0000256" key="1">
    <source>
        <dbReference type="ARBA" id="ARBA00000085"/>
    </source>
</evidence>
<dbReference type="SMART" id="SM00387">
    <property type="entry name" value="HATPase_c"/>
    <property type="match status" value="1"/>
</dbReference>
<feature type="domain" description="Histidine kinase" evidence="11">
    <location>
        <begin position="89"/>
        <end position="283"/>
    </location>
</feature>
<dbReference type="InterPro" id="IPR008358">
    <property type="entry name" value="Sig_transdc_His_kin/Pase_MprB"/>
</dbReference>
<comment type="caution">
    <text evidence="12">The sequence shown here is derived from an EMBL/GenBank/DDBJ whole genome shotgun (WGS) entry which is preliminary data.</text>
</comment>
<evidence type="ECO:0000256" key="9">
    <source>
        <dbReference type="ARBA" id="ARBA00023012"/>
    </source>
</evidence>
<protein>
    <recommendedName>
        <fullName evidence="3">histidine kinase</fullName>
        <ecNumber evidence="3">2.7.13.3</ecNumber>
    </recommendedName>
</protein>
<keyword evidence="8" id="KW-1133">Transmembrane helix</keyword>
<evidence type="ECO:0000256" key="6">
    <source>
        <dbReference type="ARBA" id="ARBA00022692"/>
    </source>
</evidence>
<dbReference type="PROSITE" id="PS50109">
    <property type="entry name" value="HIS_KIN"/>
    <property type="match status" value="1"/>
</dbReference>